<dbReference type="SUPFAM" id="SSF50715">
    <property type="entry name" value="Ribosomal protein L25-like"/>
    <property type="match status" value="1"/>
</dbReference>
<dbReference type="InterPro" id="IPR050132">
    <property type="entry name" value="Gln/Glu-tRNA_Ligase"/>
</dbReference>
<evidence type="ECO:0000256" key="1">
    <source>
        <dbReference type="ARBA" id="ARBA00018419"/>
    </source>
</evidence>
<dbReference type="InterPro" id="IPR020059">
    <property type="entry name" value="Glu/Gln-tRNA-synth_Ib_codon-bd"/>
</dbReference>
<dbReference type="SUPFAM" id="SSF48403">
    <property type="entry name" value="Ankyrin repeat"/>
    <property type="match status" value="1"/>
</dbReference>
<dbReference type="Gene3D" id="1.25.40.20">
    <property type="entry name" value="Ankyrin repeat-containing domain"/>
    <property type="match status" value="1"/>
</dbReference>
<dbReference type="InterPro" id="IPR000924">
    <property type="entry name" value="Glu/Gln-tRNA-synth"/>
</dbReference>
<proteinExistence type="predicted"/>
<protein>
    <recommendedName>
        <fullName evidence="1">Acyl-CoA-binding domain-containing protein 6</fullName>
    </recommendedName>
</protein>
<dbReference type="SMART" id="SM00991">
    <property type="entry name" value="WHEP-TRS"/>
    <property type="match status" value="1"/>
</dbReference>
<dbReference type="InterPro" id="IPR011035">
    <property type="entry name" value="Ribosomal_bL25/Gln-tRNA_synth"/>
</dbReference>
<dbReference type="PROSITE" id="PS50088">
    <property type="entry name" value="ANK_REPEAT"/>
    <property type="match status" value="2"/>
</dbReference>
<dbReference type="Gene3D" id="3.90.800.10">
    <property type="entry name" value="Glutamyl-tRNA Synthetase, Domain 3"/>
    <property type="match status" value="1"/>
</dbReference>
<keyword evidence="5" id="KW-0067">ATP-binding</keyword>
<dbReference type="SUPFAM" id="SSF47616">
    <property type="entry name" value="GST C-terminal domain-like"/>
    <property type="match status" value="1"/>
</dbReference>
<keyword evidence="8" id="KW-0030">Aminoacyl-tRNA synthetase</keyword>
<dbReference type="PROSITE" id="PS51185">
    <property type="entry name" value="WHEP_TRS_2"/>
    <property type="match status" value="1"/>
</dbReference>
<dbReference type="InterPro" id="IPR000582">
    <property type="entry name" value="Acyl-CoA-binding_protein"/>
</dbReference>
<keyword evidence="9" id="KW-0040">ANK repeat</keyword>
<dbReference type="Pfam" id="PF00887">
    <property type="entry name" value="ACBP"/>
    <property type="match status" value="1"/>
</dbReference>
<keyword evidence="4" id="KW-0547">Nucleotide-binding</keyword>
<evidence type="ECO:0000313" key="12">
    <source>
        <dbReference type="EMBL" id="CAF1072620.1"/>
    </source>
</evidence>
<dbReference type="Proteomes" id="UP000681722">
    <property type="component" value="Unassembled WGS sequence"/>
</dbReference>
<dbReference type="SMART" id="SM00248">
    <property type="entry name" value="ANK"/>
    <property type="match status" value="3"/>
</dbReference>
<dbReference type="InterPro" id="IPR014729">
    <property type="entry name" value="Rossmann-like_a/b/a_fold"/>
</dbReference>
<dbReference type="GO" id="GO:0017101">
    <property type="term" value="C:aminoacyl-tRNA synthetase multienzyme complex"/>
    <property type="evidence" value="ECO:0007669"/>
    <property type="project" value="UniProtKB-ARBA"/>
</dbReference>
<dbReference type="Pfam" id="PF03950">
    <property type="entry name" value="tRNA-synt_1c_C"/>
    <property type="match status" value="1"/>
</dbReference>
<dbReference type="GO" id="GO:0003723">
    <property type="term" value="F:RNA binding"/>
    <property type="evidence" value="ECO:0007669"/>
    <property type="project" value="UniProtKB-KW"/>
</dbReference>
<dbReference type="Proteomes" id="UP000663829">
    <property type="component" value="Unassembled WGS sequence"/>
</dbReference>
<dbReference type="GO" id="GO:0005524">
    <property type="term" value="F:ATP binding"/>
    <property type="evidence" value="ECO:0007669"/>
    <property type="project" value="UniProtKB-KW"/>
</dbReference>
<evidence type="ECO:0000256" key="9">
    <source>
        <dbReference type="PROSITE-ProRule" id="PRU00023"/>
    </source>
</evidence>
<dbReference type="GO" id="GO:0017102">
    <property type="term" value="C:methionyl glutamyl tRNA synthetase complex"/>
    <property type="evidence" value="ECO:0007669"/>
    <property type="project" value="TreeGrafter"/>
</dbReference>
<sequence>MTPLELILNNSDIAIVLTIRMLDKNLPFQIKDGEETRLKFDSHVCLTSEAEICRYLAQKTGHLYGSTILEQREIDHWIDFSELRLSSNCNKTFQTAIDYLNTSLSFITYLVGYKLTLADVFVWCALYTNPLYQYQPNVPVNLQRYYEALKRQLPLAENERTHNQTTESKDAVQLKVKEEGKFEDLPDAKVGEVVLRFSSQASGYLHINHAKAALVNQYYQQAYKGKIILRFDDTNPAKESAEFEKVILEDLQTLGVEYHSISHMSDHFDALIDHCSQLIDKGLAYCEDAAPEEMKEQCDHRQDSISRNNSVEKNLKVWNDMIIGNEYGQNCCVRLKIDMNSNKGYMSDPTIYCCKLEEHIRTGIKYNLFAFCRVYPTYDFACPIVDSIEGVTHVIRTTEYHDRNEQYYWILNAFGMRKPYIIEYTCLNTHNTVLSPSKLTWFVKEEMVDGWDAVRLLSVRDILRRGMTVEGLKQFITSQGSSCPIVLMDWDKLWAINYTYINPVALHYTALNKKDLVDVKVTNVQNEECQQHPKHAKNATFGNKNVYYSQNILIEHDDAILLNENEIITLINWGNFKIVKINKKDVGRIESIETETQPDNKDYKKTVKLTWLAKTSQANFTPTKSVHFDDIMTKPSLEKDNKTFKFVNCSSKYAYEMIGDHDLATLKRGEYIRILRKGYYVCDQPYESQEKPCKLFNIPIPEHSDEAIALKTEVNEQGTTVRTLKSNKVSKDKIDQAVKVLLNSKAQYKMLTGIQLVGAGAAPSKKAKKKTLRENDKKSESGDQNSKIPEFFNGVRLLNRINFDAKKDQEKNDLDLPFYANKKRKSEQRNMLNFLNLLALLLNRKEEATCVFYHDIENRLYISRNFTVTPTDHRYFSDFFQCIKNYTDTQKSVDKENVRKKLQSLVFQYTGKKILLTLKKPKYEQPLKYLEQLKERQTDIVNYIDSNNISIMNLSKIAVERTVMQINNLSQRKCIEKIFETLEEFISLIKNKTNLSDSTLVDRIEVKCTVLYYYELLFKFIRDDSPDQYRIIYRLLNKLSNHNRSIFKVLECSLLPAFTTKFKSVQYQIISSHCRVVKNLTPLKYFDDLCHDCGYDTDYTDIKQEISQKYLSSIEDGKETTIYTHAELIMMKFIRGQRNNNAGNFILGISKQPCYLCHRYFEWINAHSNQKFIVSESHNKIYGLWDFPNGNEEDIKIVNDLHEKIETLIKIELTNILKNETEKREERMKSDSTTNDFSLEETNIVLYLGDDHSRKSDTIRSYLKVTVEDINIPRPGIFTLNFEPKVKWDTWNSLKNVSKMQASHEYIEKNARSSGTGGPSVSRFKKDEEEIDDKDKTIFDFCQEGNLQRVDELLTAGFDINELDVLGLSLLRWATDRGDENMIRLLARKGANMNIQDAEGQTALHYAASCGHDSCANLLLDLGTDANICDYDGYKPYAVASSDHIRSLFASG</sequence>
<name>A0A814M049_9BILA</name>
<evidence type="ECO:0000256" key="5">
    <source>
        <dbReference type="ARBA" id="ARBA00022840"/>
    </source>
</evidence>
<dbReference type="InterPro" id="IPR036770">
    <property type="entry name" value="Ankyrin_rpt-contain_sf"/>
</dbReference>
<dbReference type="PROSITE" id="PS50297">
    <property type="entry name" value="ANK_REP_REGION"/>
    <property type="match status" value="2"/>
</dbReference>
<dbReference type="Pfam" id="PF00458">
    <property type="entry name" value="WHEP-TRS"/>
    <property type="match status" value="1"/>
</dbReference>
<dbReference type="Pfam" id="PF12796">
    <property type="entry name" value="Ank_2"/>
    <property type="match status" value="1"/>
</dbReference>
<feature type="repeat" description="ANK" evidence="9">
    <location>
        <begin position="1366"/>
        <end position="1398"/>
    </location>
</feature>
<dbReference type="Gene3D" id="1.10.1160.10">
    <property type="entry name" value="Glutamyl-trna Synthetase, Domain 2"/>
    <property type="match status" value="1"/>
</dbReference>
<keyword evidence="6" id="KW-0694">RNA-binding</keyword>
<feature type="domain" description="WHEP-TRS" evidence="11">
    <location>
        <begin position="706"/>
        <end position="762"/>
    </location>
</feature>
<feature type="repeat" description="ANK" evidence="9">
    <location>
        <begin position="1399"/>
        <end position="1431"/>
    </location>
</feature>
<keyword evidence="3" id="KW-0436">Ligase</keyword>
<dbReference type="GO" id="GO:0005829">
    <property type="term" value="C:cytosol"/>
    <property type="evidence" value="ECO:0007669"/>
    <property type="project" value="TreeGrafter"/>
</dbReference>
<dbReference type="SUPFAM" id="SSF47027">
    <property type="entry name" value="Acyl-CoA binding protein"/>
    <property type="match status" value="1"/>
</dbReference>
<dbReference type="InterPro" id="IPR036282">
    <property type="entry name" value="Glutathione-S-Trfase_C_sf"/>
</dbReference>
<dbReference type="GO" id="GO:0000062">
    <property type="term" value="F:fatty-acyl-CoA binding"/>
    <property type="evidence" value="ECO:0007669"/>
    <property type="project" value="InterPro"/>
</dbReference>
<evidence type="ECO:0000259" key="11">
    <source>
        <dbReference type="PROSITE" id="PS51185"/>
    </source>
</evidence>
<dbReference type="PANTHER" id="PTHR43097">
    <property type="entry name" value="GLUTAMINE-TRNA LIGASE"/>
    <property type="match status" value="1"/>
</dbReference>
<dbReference type="Gene3D" id="1.20.80.10">
    <property type="match status" value="1"/>
</dbReference>
<gene>
    <name evidence="12" type="ORF">GPM918_LOCUS17354</name>
    <name evidence="13" type="ORF">SRO942_LOCUS17353</name>
</gene>
<dbReference type="Gene3D" id="1.10.287.10">
    <property type="entry name" value="S15/NS1, RNA-binding"/>
    <property type="match status" value="1"/>
</dbReference>
<dbReference type="EMBL" id="CAJNOQ010004753">
    <property type="protein sequence ID" value="CAF1072620.1"/>
    <property type="molecule type" value="Genomic_DNA"/>
</dbReference>
<dbReference type="InterPro" id="IPR000738">
    <property type="entry name" value="WHEP-TRS_dom"/>
</dbReference>
<dbReference type="SUPFAM" id="SSF47060">
    <property type="entry name" value="S15/NS1 RNA-binding domain"/>
    <property type="match status" value="1"/>
</dbReference>
<dbReference type="PRINTS" id="PR00987">
    <property type="entry name" value="TRNASYNTHGLU"/>
</dbReference>
<keyword evidence="7" id="KW-0648">Protein biosynthesis</keyword>
<evidence type="ECO:0000256" key="4">
    <source>
        <dbReference type="ARBA" id="ARBA00022741"/>
    </source>
</evidence>
<keyword evidence="14" id="KW-1185">Reference proteome</keyword>
<evidence type="ECO:0000256" key="8">
    <source>
        <dbReference type="ARBA" id="ARBA00023146"/>
    </source>
</evidence>
<dbReference type="InterPro" id="IPR002110">
    <property type="entry name" value="Ankyrin_rpt"/>
</dbReference>
<keyword evidence="2" id="KW-0963">Cytoplasm</keyword>
<dbReference type="InterPro" id="IPR009068">
    <property type="entry name" value="uS15_NS1_RNA-bd_sf"/>
</dbReference>
<dbReference type="InterPro" id="IPR035984">
    <property type="entry name" value="Acyl-CoA-binding_sf"/>
</dbReference>
<reference evidence="12" key="1">
    <citation type="submission" date="2021-02" db="EMBL/GenBank/DDBJ databases">
        <authorList>
            <person name="Nowell W R."/>
        </authorList>
    </citation>
    <scope>NUCLEOTIDE SEQUENCE</scope>
</reference>
<dbReference type="Gene3D" id="1.20.1050.130">
    <property type="match status" value="1"/>
</dbReference>
<evidence type="ECO:0000313" key="14">
    <source>
        <dbReference type="Proteomes" id="UP000663829"/>
    </source>
</evidence>
<dbReference type="InterPro" id="IPR020058">
    <property type="entry name" value="Glu/Gln-tRNA-synth_Ib_cat-dom"/>
</dbReference>
<dbReference type="InterPro" id="IPR027796">
    <property type="entry name" value="OTT_1508_deam-like"/>
</dbReference>
<dbReference type="Pfam" id="PF14441">
    <property type="entry name" value="OTT_1508_deam"/>
    <property type="match status" value="1"/>
</dbReference>
<dbReference type="GO" id="GO:0004818">
    <property type="term" value="F:glutamate-tRNA ligase activity"/>
    <property type="evidence" value="ECO:0007669"/>
    <property type="project" value="TreeGrafter"/>
</dbReference>
<dbReference type="SUPFAM" id="SSF52374">
    <property type="entry name" value="Nucleotidylyl transferase"/>
    <property type="match status" value="1"/>
</dbReference>
<comment type="caution">
    <text evidence="12">The sequence shown here is derived from an EMBL/GenBank/DDBJ whole genome shotgun (WGS) entry which is preliminary data.</text>
</comment>
<evidence type="ECO:0000256" key="6">
    <source>
        <dbReference type="ARBA" id="ARBA00022884"/>
    </source>
</evidence>
<organism evidence="12 14">
    <name type="scientific">Didymodactylos carnosus</name>
    <dbReference type="NCBI Taxonomy" id="1234261"/>
    <lineage>
        <taxon>Eukaryota</taxon>
        <taxon>Metazoa</taxon>
        <taxon>Spiralia</taxon>
        <taxon>Gnathifera</taxon>
        <taxon>Rotifera</taxon>
        <taxon>Eurotatoria</taxon>
        <taxon>Bdelloidea</taxon>
        <taxon>Philodinida</taxon>
        <taxon>Philodinidae</taxon>
        <taxon>Didymodactylos</taxon>
    </lineage>
</organism>
<evidence type="ECO:0000256" key="10">
    <source>
        <dbReference type="SAM" id="MobiDB-lite"/>
    </source>
</evidence>
<feature type="region of interest" description="Disordered" evidence="10">
    <location>
        <begin position="765"/>
        <end position="787"/>
    </location>
</feature>
<evidence type="ECO:0000313" key="13">
    <source>
        <dbReference type="EMBL" id="CAF3839565.1"/>
    </source>
</evidence>
<evidence type="ECO:0000256" key="2">
    <source>
        <dbReference type="ARBA" id="ARBA00022490"/>
    </source>
</evidence>
<dbReference type="EMBL" id="CAJOBC010004753">
    <property type="protein sequence ID" value="CAF3839565.1"/>
    <property type="molecule type" value="Genomic_DNA"/>
</dbReference>
<dbReference type="FunFam" id="3.90.800.10:FF:000001">
    <property type="entry name" value="Glutamine--tRNA ligase"/>
    <property type="match status" value="1"/>
</dbReference>
<dbReference type="FunFam" id="1.10.1160.10:FF:000001">
    <property type="entry name" value="Glutamine--tRNA ligase"/>
    <property type="match status" value="1"/>
</dbReference>
<evidence type="ECO:0000256" key="3">
    <source>
        <dbReference type="ARBA" id="ARBA00022598"/>
    </source>
</evidence>
<dbReference type="GO" id="GO:0006424">
    <property type="term" value="P:glutamyl-tRNA aminoacylation"/>
    <property type="evidence" value="ECO:0007669"/>
    <property type="project" value="TreeGrafter"/>
</dbReference>
<dbReference type="InterPro" id="IPR020061">
    <property type="entry name" value="Glu_tRNA_lig_a-bdl"/>
</dbReference>
<dbReference type="InterPro" id="IPR014352">
    <property type="entry name" value="FERM/acyl-CoA-bd_prot_sf"/>
</dbReference>
<dbReference type="Pfam" id="PF00749">
    <property type="entry name" value="tRNA-synt_1c"/>
    <property type="match status" value="1"/>
</dbReference>
<dbReference type="Gene3D" id="3.40.50.620">
    <property type="entry name" value="HUPs"/>
    <property type="match status" value="1"/>
</dbReference>
<dbReference type="PANTHER" id="PTHR43097:SF5">
    <property type="entry name" value="GLUTAMATE--TRNA LIGASE"/>
    <property type="match status" value="1"/>
</dbReference>
<evidence type="ECO:0000256" key="7">
    <source>
        <dbReference type="ARBA" id="ARBA00022917"/>
    </source>
</evidence>
<dbReference type="OrthoDB" id="5822768at2759"/>
<accession>A0A814M049</accession>
<feature type="compositionally biased region" description="Basic and acidic residues" evidence="10">
    <location>
        <begin position="772"/>
        <end position="781"/>
    </location>
</feature>